<dbReference type="GO" id="GO:0006508">
    <property type="term" value="P:proteolysis"/>
    <property type="evidence" value="ECO:0007669"/>
    <property type="project" value="InterPro"/>
</dbReference>
<gene>
    <name evidence="3" type="ORF">EKO04_011223</name>
</gene>
<keyword evidence="4" id="KW-1185">Reference proteome</keyword>
<dbReference type="InterPro" id="IPR038656">
    <property type="entry name" value="Peptidase_G1_sf"/>
</dbReference>
<dbReference type="PANTHER" id="PTHR37536">
    <property type="entry name" value="PUTATIVE (AFU_ORTHOLOGUE AFUA_3G02970)-RELATED"/>
    <property type="match status" value="1"/>
</dbReference>
<reference evidence="3" key="2">
    <citation type="submission" date="2020-09" db="EMBL/GenBank/DDBJ databases">
        <title>Reference genome assembly for Australian Ascochyta lentis isolate Al4.</title>
        <authorList>
            <person name="Lee R.C."/>
            <person name="Farfan-Caceres L.M."/>
            <person name="Debler J.W."/>
            <person name="Williams A.H."/>
            <person name="Henares B.M."/>
        </authorList>
    </citation>
    <scope>NUCLEOTIDE SEQUENCE</scope>
    <source>
        <strain evidence="3">Al4</strain>
    </source>
</reference>
<dbReference type="EMBL" id="RZGK01000022">
    <property type="protein sequence ID" value="KAF9690931.1"/>
    <property type="molecule type" value="Genomic_DNA"/>
</dbReference>
<evidence type="ECO:0000313" key="3">
    <source>
        <dbReference type="EMBL" id="KAF9690931.1"/>
    </source>
</evidence>
<dbReference type="CDD" id="cd13426">
    <property type="entry name" value="Peptidase_G1"/>
    <property type="match status" value="1"/>
</dbReference>
<dbReference type="Gene3D" id="2.60.120.700">
    <property type="entry name" value="Peptidase G1"/>
    <property type="match status" value="1"/>
</dbReference>
<accession>A0A8H7ITE2</accession>
<evidence type="ECO:0000256" key="1">
    <source>
        <dbReference type="PIRSR" id="PIRSR600250-50"/>
    </source>
</evidence>
<dbReference type="OrthoDB" id="2862635at2759"/>
<dbReference type="SUPFAM" id="SSF49899">
    <property type="entry name" value="Concanavalin A-like lectins/glucanases"/>
    <property type="match status" value="1"/>
</dbReference>
<feature type="signal peptide" evidence="2">
    <location>
        <begin position="1"/>
        <end position="20"/>
    </location>
</feature>
<dbReference type="PANTHER" id="PTHR37536:SF1">
    <property type="entry name" value="ASPERGILLOPEPSIN, PUTAITVE (AFU_ORTHOLOGUE AFUA_7G01200)"/>
    <property type="match status" value="1"/>
</dbReference>
<name>A0A8H7ITE2_9PLEO</name>
<dbReference type="InterPro" id="IPR013320">
    <property type="entry name" value="ConA-like_dom_sf"/>
</dbReference>
<keyword evidence="2" id="KW-0732">Signal</keyword>
<protein>
    <recommendedName>
        <fullName evidence="5">Concanavalin A-like lectin/glucanase</fullName>
    </recommendedName>
</protein>
<evidence type="ECO:0000313" key="4">
    <source>
        <dbReference type="Proteomes" id="UP000651452"/>
    </source>
</evidence>
<feature type="active site" description="Proton acceptor" evidence="1">
    <location>
        <position position="177"/>
    </location>
</feature>
<proteinExistence type="predicted"/>
<evidence type="ECO:0000256" key="2">
    <source>
        <dbReference type="SAM" id="SignalP"/>
    </source>
</evidence>
<organism evidence="3 4">
    <name type="scientific">Ascochyta lentis</name>
    <dbReference type="NCBI Taxonomy" id="205686"/>
    <lineage>
        <taxon>Eukaryota</taxon>
        <taxon>Fungi</taxon>
        <taxon>Dikarya</taxon>
        <taxon>Ascomycota</taxon>
        <taxon>Pezizomycotina</taxon>
        <taxon>Dothideomycetes</taxon>
        <taxon>Pleosporomycetidae</taxon>
        <taxon>Pleosporales</taxon>
        <taxon>Pleosporineae</taxon>
        <taxon>Didymellaceae</taxon>
        <taxon>Ascochyta</taxon>
    </lineage>
</organism>
<dbReference type="PRINTS" id="PR00977">
    <property type="entry name" value="SCYTLDPTASE"/>
</dbReference>
<dbReference type="GO" id="GO:0070007">
    <property type="term" value="F:glutamic-type endopeptidase activity"/>
    <property type="evidence" value="ECO:0007669"/>
    <property type="project" value="InterPro"/>
</dbReference>
<sequence>MVFLSRAIAVLILATASTNAAPTDAASTTGGARKHSSNYAGGVIYGEDIVEVNADITISTCTVGLPRRDFNQYTSDGWIGLGAYARRGLIQAGVTCHVDVSSPATYSVWTEWAPDPPVFYNSTDLQPGDVIHARVVAHSKTSGATYLENRRTGEKFETSYTNQTNELNLGDVEWVTESQLEIGMFGPEGSLGARYTPWRFQNATYKTGDQKIFSFDSSNPNAHLIDTILEDVQIATAYSNNSGSLEVAYTTPNNYTIPGLS</sequence>
<dbReference type="AlphaFoldDB" id="A0A8H7ITE2"/>
<comment type="caution">
    <text evidence="3">The sequence shown here is derived from an EMBL/GenBank/DDBJ whole genome shotgun (WGS) entry which is preliminary data.</text>
</comment>
<feature type="chain" id="PRO_5033990194" description="Concanavalin A-like lectin/glucanase" evidence="2">
    <location>
        <begin position="21"/>
        <end position="261"/>
    </location>
</feature>
<reference evidence="3" key="1">
    <citation type="submission" date="2018-12" db="EMBL/GenBank/DDBJ databases">
        <authorList>
            <person name="Syme R.A."/>
            <person name="Farfan-Caceres L."/>
            <person name="Lichtenzveig J."/>
        </authorList>
    </citation>
    <scope>NUCLEOTIDE SEQUENCE</scope>
    <source>
        <strain evidence="3">Al4</strain>
    </source>
</reference>
<dbReference type="Pfam" id="PF01828">
    <property type="entry name" value="Peptidase_A4"/>
    <property type="match status" value="1"/>
</dbReference>
<dbReference type="InterPro" id="IPR000250">
    <property type="entry name" value="Peptidase_G1"/>
</dbReference>
<dbReference type="Proteomes" id="UP000651452">
    <property type="component" value="Unassembled WGS sequence"/>
</dbReference>
<evidence type="ECO:0008006" key="5">
    <source>
        <dbReference type="Google" id="ProtNLM"/>
    </source>
</evidence>